<comment type="subunit">
    <text evidence="3">The cytochrome bc1 complex contains 3 respiratory subunits (MT-CYB, CYC1 and UQCRFS1), 2 core proteins (UQCRC1 and UQCRC2) and probably 6 low-molecular weight proteins.</text>
</comment>
<gene>
    <name evidence="23" type="primary">cytb</name>
</gene>
<feature type="transmembrane region" description="Helical" evidence="20">
    <location>
        <begin position="145"/>
        <end position="166"/>
    </location>
</feature>
<keyword evidence="5 20" id="KW-0813">Transport</keyword>
<feature type="binding site" description="axial binding residue" evidence="19">
    <location>
        <position position="182"/>
    </location>
    <ligand>
        <name>heme b</name>
        <dbReference type="ChEBI" id="CHEBI:60344"/>
        <label>b562</label>
    </ligand>
    <ligandPart>
        <name>Fe</name>
        <dbReference type="ChEBI" id="CHEBI:18248"/>
    </ligandPart>
</feature>
<feature type="binding site" evidence="18">
    <location>
        <position position="201"/>
    </location>
    <ligand>
        <name>a ubiquinone</name>
        <dbReference type="ChEBI" id="CHEBI:16389"/>
    </ligand>
</feature>
<dbReference type="PROSITE" id="PS51003">
    <property type="entry name" value="CYTB_CTER"/>
    <property type="match status" value="1"/>
</dbReference>
<dbReference type="Gene3D" id="1.20.810.10">
    <property type="entry name" value="Cytochrome Bc1 Complex, Chain C"/>
    <property type="match status" value="1"/>
</dbReference>
<keyword evidence="13 19" id="KW-0408">Iron</keyword>
<dbReference type="InterPro" id="IPR048259">
    <property type="entry name" value="Cytochrome_b_N_euk/bac"/>
</dbReference>
<evidence type="ECO:0000256" key="5">
    <source>
        <dbReference type="ARBA" id="ARBA00022448"/>
    </source>
</evidence>
<feature type="transmembrane region" description="Helical" evidence="20">
    <location>
        <begin position="77"/>
        <end position="98"/>
    </location>
</feature>
<dbReference type="GO" id="GO:0008121">
    <property type="term" value="F:quinol-cytochrome-c reductase activity"/>
    <property type="evidence" value="ECO:0007669"/>
    <property type="project" value="InterPro"/>
</dbReference>
<dbReference type="InterPro" id="IPR030689">
    <property type="entry name" value="Cytochrome_b"/>
</dbReference>
<feature type="transmembrane region" description="Helical" evidence="20">
    <location>
        <begin position="229"/>
        <end position="250"/>
    </location>
</feature>
<dbReference type="InterPro" id="IPR027387">
    <property type="entry name" value="Cytb/b6-like_sf"/>
</dbReference>
<comment type="similarity">
    <text evidence="17 20">Belongs to the cytochrome b family.</text>
</comment>
<feature type="domain" description="Cytochrome b/b6 C-terminal region profile" evidence="22">
    <location>
        <begin position="210"/>
        <end position="378"/>
    </location>
</feature>
<evidence type="ECO:0000256" key="14">
    <source>
        <dbReference type="ARBA" id="ARBA00023075"/>
    </source>
</evidence>
<evidence type="ECO:0000256" key="17">
    <source>
        <dbReference type="ARBA" id="ARBA00061233"/>
    </source>
</evidence>
<dbReference type="GO" id="GO:0006122">
    <property type="term" value="P:mitochondrial electron transport, ubiquinol to cytochrome c"/>
    <property type="evidence" value="ECO:0007669"/>
    <property type="project" value="TreeGrafter"/>
</dbReference>
<keyword evidence="10" id="KW-0999">Mitochondrion inner membrane</keyword>
<feature type="binding site" description="axial binding residue" evidence="19">
    <location>
        <position position="196"/>
    </location>
    <ligand>
        <name>heme b</name>
        <dbReference type="ChEBI" id="CHEBI:60344"/>
        <label>b566</label>
    </ligand>
    <ligandPart>
        <name>Fe</name>
        <dbReference type="ChEBI" id="CHEBI:18248"/>
    </ligandPart>
</feature>
<feature type="binding site" description="axial binding residue" evidence="19">
    <location>
        <position position="83"/>
    </location>
    <ligand>
        <name>heme b</name>
        <dbReference type="ChEBI" id="CHEBI:60344"/>
        <label>b562</label>
    </ligand>
    <ligandPart>
        <name>Fe</name>
        <dbReference type="ChEBI" id="CHEBI:18248"/>
    </ligandPart>
</feature>
<dbReference type="PROSITE" id="PS51002">
    <property type="entry name" value="CYTB_NTER"/>
    <property type="match status" value="1"/>
</dbReference>
<dbReference type="PIRSF" id="PIRSF038885">
    <property type="entry name" value="COB"/>
    <property type="match status" value="1"/>
</dbReference>
<evidence type="ECO:0000256" key="4">
    <source>
        <dbReference type="ARBA" id="ARBA00013531"/>
    </source>
</evidence>
<keyword evidence="9 19" id="KW-0479">Metal-binding</keyword>
<evidence type="ECO:0000256" key="2">
    <source>
        <dbReference type="ARBA" id="ARBA00004448"/>
    </source>
</evidence>
<proteinExistence type="inferred from homology"/>
<evidence type="ECO:0000256" key="12">
    <source>
        <dbReference type="ARBA" id="ARBA00022989"/>
    </source>
</evidence>
<keyword evidence="16 20" id="KW-0472">Membrane</keyword>
<keyword evidence="11 20" id="KW-0249">Electron transport</keyword>
<dbReference type="SUPFAM" id="SSF81342">
    <property type="entry name" value="Transmembrane di-heme cytochromes"/>
    <property type="match status" value="1"/>
</dbReference>
<dbReference type="SUPFAM" id="SSF81648">
    <property type="entry name" value="a domain/subunit of cytochrome bc1 complex (Ubiquinol-cytochrome c reductase)"/>
    <property type="match status" value="1"/>
</dbReference>
<geneLocation type="mitochondrion" evidence="23"/>
<dbReference type="InterPro" id="IPR036150">
    <property type="entry name" value="Cyt_b/b6_C_sf"/>
</dbReference>
<dbReference type="CDD" id="cd00284">
    <property type="entry name" value="Cytochrome_b_N"/>
    <property type="match status" value="1"/>
</dbReference>
<comment type="subcellular location">
    <subcellularLocation>
        <location evidence="2">Mitochondrion inner membrane</location>
        <topology evidence="2">Multi-pass membrane protein</topology>
    </subcellularLocation>
</comment>
<comment type="function">
    <text evidence="1 20">Component of the ubiquinol-cytochrome c reductase complex (complex III or cytochrome b-c1 complex) that is part of the mitochondrial respiratory chain. The b-c1 complex mediates electron transfer from ubiquinol to cytochrome c. Contributes to the generation of a proton gradient across the mitochondrial membrane that is then used for ATP synthesis.</text>
</comment>
<keyword evidence="7 20" id="KW-0679">Respiratory chain</keyword>
<dbReference type="InterPro" id="IPR005798">
    <property type="entry name" value="Cyt_b/b6_C"/>
</dbReference>
<feature type="transmembrane region" description="Helical" evidence="20">
    <location>
        <begin position="178"/>
        <end position="200"/>
    </location>
</feature>
<evidence type="ECO:0000256" key="8">
    <source>
        <dbReference type="ARBA" id="ARBA00022692"/>
    </source>
</evidence>
<evidence type="ECO:0000256" key="11">
    <source>
        <dbReference type="ARBA" id="ARBA00022982"/>
    </source>
</evidence>
<evidence type="ECO:0000256" key="20">
    <source>
        <dbReference type="RuleBase" id="RU362117"/>
    </source>
</evidence>
<evidence type="ECO:0000256" key="15">
    <source>
        <dbReference type="ARBA" id="ARBA00023128"/>
    </source>
</evidence>
<dbReference type="InterPro" id="IPR048260">
    <property type="entry name" value="Cytochrome_b_C_euk/bac"/>
</dbReference>
<evidence type="ECO:0000259" key="22">
    <source>
        <dbReference type="PROSITE" id="PS51003"/>
    </source>
</evidence>
<evidence type="ECO:0000256" key="1">
    <source>
        <dbReference type="ARBA" id="ARBA00002566"/>
    </source>
</evidence>
<dbReference type="GO" id="GO:0046872">
    <property type="term" value="F:metal ion binding"/>
    <property type="evidence" value="ECO:0007669"/>
    <property type="project" value="UniProtKB-UniRule"/>
</dbReference>
<reference evidence="23" key="1">
    <citation type="journal article" date="2009" name="J. Zool. Syst. Evol. Res.">
        <title>Phylogenetic relationships of species of Crenicichla (Teleostei: Cichlidae) from southern South America based on the mitochondrial cytochrome b gene.</title>
        <authorList>
            <person name="Kullander S.O."/>
            <person name="Noren M."/>
            <person name="Fridriksson G.B."/>
            <person name="Santos de Lucena C.A."/>
        </authorList>
    </citation>
    <scope>NUCLEOTIDE SEQUENCE</scope>
    <source>
        <strain evidence="23">2384</strain>
    </source>
</reference>
<evidence type="ECO:0000256" key="3">
    <source>
        <dbReference type="ARBA" id="ARBA00011660"/>
    </source>
</evidence>
<keyword evidence="8 20" id="KW-0812">Transmembrane</keyword>
<dbReference type="EMBL" id="GQ199953">
    <property type="protein sequence ID" value="ADD96750.1"/>
    <property type="molecule type" value="Genomic_DNA"/>
</dbReference>
<evidence type="ECO:0000256" key="16">
    <source>
        <dbReference type="ARBA" id="ARBA00023136"/>
    </source>
</evidence>
<feature type="domain" description="Cytochrome b/b6 N-terminal region profile" evidence="21">
    <location>
        <begin position="1"/>
        <end position="209"/>
    </location>
</feature>
<feature type="transmembrane region" description="Helical" evidence="20">
    <location>
        <begin position="113"/>
        <end position="133"/>
    </location>
</feature>
<dbReference type="GO" id="GO:0005743">
    <property type="term" value="C:mitochondrial inner membrane"/>
    <property type="evidence" value="ECO:0007669"/>
    <property type="project" value="UniProtKB-SubCell"/>
</dbReference>
<dbReference type="Pfam" id="PF00032">
    <property type="entry name" value="Cytochrom_B_C"/>
    <property type="match status" value="1"/>
</dbReference>
<dbReference type="FunFam" id="1.20.810.10:FF:000002">
    <property type="entry name" value="Cytochrome b"/>
    <property type="match status" value="1"/>
</dbReference>
<name>D5HKF5_9CICH</name>
<evidence type="ECO:0000256" key="13">
    <source>
        <dbReference type="ARBA" id="ARBA00023004"/>
    </source>
</evidence>
<sequence length="378" mass="42239">MASLRKTHPLLKIANDALIDLPTPLNISAWWNFGSLLGLCLITQILTGLFLAMHYTSDITLAFSSVAHICRDVNYGWLIRNLHANGASFFFICIYLHIGRGLYYGSYLFKETWNIGVILLLLVMMTAFVGYVLPWGQMSFWGATVITNLLSAIPYIGTSLVQWIWGGFSVDNATLTRFFAFHFLLPFIIAAMTLIHLIFLHETGSSNPTGLNSDAEKIPFHPYYSFKDILGFAVLLITLAALTLFSPNLLGDPDNFTPANPLVTPPHIKPEWYFLFAYAILRSIPNKLGGVLALLSSILILMLVPVLHTSKQRALTFRPLTQLILWLLVADVVILTWIGGLPVEHPFVLIGQIASLLYFSIFLVIMPTAGWLENKLLE</sequence>
<feature type="binding site" description="axial binding residue" evidence="19">
    <location>
        <position position="97"/>
    </location>
    <ligand>
        <name>heme b</name>
        <dbReference type="ChEBI" id="CHEBI:60344"/>
        <label>b566</label>
    </ligand>
    <ligandPart>
        <name>Fe</name>
        <dbReference type="ChEBI" id="CHEBI:18248"/>
    </ligandPart>
</feature>
<organism evidence="23">
    <name type="scientific">Crenicichla geayi</name>
    <dbReference type="NCBI Taxonomy" id="284718"/>
    <lineage>
        <taxon>Eukaryota</taxon>
        <taxon>Metazoa</taxon>
        <taxon>Chordata</taxon>
        <taxon>Craniata</taxon>
        <taxon>Vertebrata</taxon>
        <taxon>Euteleostomi</taxon>
        <taxon>Actinopterygii</taxon>
        <taxon>Neopterygii</taxon>
        <taxon>Teleostei</taxon>
        <taxon>Neoteleostei</taxon>
        <taxon>Acanthomorphata</taxon>
        <taxon>Ovalentaria</taxon>
        <taxon>Cichlomorphae</taxon>
        <taxon>Cichliformes</taxon>
        <taxon>Cichlidae</taxon>
        <taxon>New World cichlids</taxon>
        <taxon>Cichlinae</taxon>
        <taxon>Crenicichlini</taxon>
        <taxon>Crenicichla</taxon>
    </lineage>
</organism>
<feature type="transmembrane region" description="Helical" evidence="20">
    <location>
        <begin position="288"/>
        <end position="308"/>
    </location>
</feature>
<dbReference type="PANTHER" id="PTHR19271:SF16">
    <property type="entry name" value="CYTOCHROME B"/>
    <property type="match status" value="1"/>
</dbReference>
<dbReference type="GO" id="GO:0016491">
    <property type="term" value="F:oxidoreductase activity"/>
    <property type="evidence" value="ECO:0007669"/>
    <property type="project" value="UniProtKB-UniRule"/>
</dbReference>
<evidence type="ECO:0000256" key="6">
    <source>
        <dbReference type="ARBA" id="ARBA00022617"/>
    </source>
</evidence>
<evidence type="ECO:0000256" key="7">
    <source>
        <dbReference type="ARBA" id="ARBA00022660"/>
    </source>
</evidence>
<feature type="transmembrane region" description="Helical" evidence="20">
    <location>
        <begin position="347"/>
        <end position="372"/>
    </location>
</feature>
<dbReference type="InterPro" id="IPR005797">
    <property type="entry name" value="Cyt_b/b6_N"/>
</dbReference>
<evidence type="ECO:0000256" key="10">
    <source>
        <dbReference type="ARBA" id="ARBA00022792"/>
    </source>
</evidence>
<feature type="transmembrane region" description="Helical" evidence="20">
    <location>
        <begin position="30"/>
        <end position="56"/>
    </location>
</feature>
<keyword evidence="15 20" id="KW-0496">Mitochondrion</keyword>
<accession>D5HKF5</accession>
<evidence type="ECO:0000256" key="9">
    <source>
        <dbReference type="ARBA" id="ARBA00022723"/>
    </source>
</evidence>
<evidence type="ECO:0000259" key="21">
    <source>
        <dbReference type="PROSITE" id="PS51002"/>
    </source>
</evidence>
<dbReference type="InterPro" id="IPR016174">
    <property type="entry name" value="Di-haem_cyt_TM"/>
</dbReference>
<feature type="transmembrane region" description="Helical" evidence="20">
    <location>
        <begin position="320"/>
        <end position="341"/>
    </location>
</feature>
<evidence type="ECO:0000313" key="23">
    <source>
        <dbReference type="EMBL" id="ADD96750.1"/>
    </source>
</evidence>
<comment type="cofactor">
    <cofactor evidence="19">
        <name>heme</name>
        <dbReference type="ChEBI" id="CHEBI:30413"/>
    </cofactor>
    <text evidence="19">Binds 2 heme groups non-covalently.</text>
</comment>
<comment type="cofactor">
    <cofactor evidence="20">
        <name>heme b</name>
        <dbReference type="ChEBI" id="CHEBI:60344"/>
    </cofactor>
    <text evidence="20">Binds 2 heme groups non-covalently.</text>
</comment>
<keyword evidence="12 20" id="KW-1133">Transmembrane helix</keyword>
<dbReference type="CDD" id="cd00290">
    <property type="entry name" value="cytochrome_b_C"/>
    <property type="match status" value="1"/>
</dbReference>
<dbReference type="AlphaFoldDB" id="D5HKF5"/>
<evidence type="ECO:0000256" key="18">
    <source>
        <dbReference type="PIRSR" id="PIRSR038885-1"/>
    </source>
</evidence>
<dbReference type="GO" id="GO:0045275">
    <property type="term" value="C:respiratory chain complex III"/>
    <property type="evidence" value="ECO:0007669"/>
    <property type="project" value="InterPro"/>
</dbReference>
<dbReference type="Pfam" id="PF00033">
    <property type="entry name" value="Cytochrome_B"/>
    <property type="match status" value="1"/>
</dbReference>
<protein>
    <recommendedName>
        <fullName evidence="4 20">Cytochrome b</fullName>
    </recommendedName>
</protein>
<keyword evidence="6 19" id="KW-0349">Heme</keyword>
<dbReference type="PANTHER" id="PTHR19271">
    <property type="entry name" value="CYTOCHROME B"/>
    <property type="match status" value="1"/>
</dbReference>
<evidence type="ECO:0000256" key="19">
    <source>
        <dbReference type="PIRSR" id="PIRSR038885-2"/>
    </source>
</evidence>
<keyword evidence="14" id="KW-0830">Ubiquinone</keyword>